<name>A0AAE0GUQ5_9CHLO</name>
<keyword evidence="9" id="KW-1185">Reference proteome</keyword>
<accession>A0AAE0GUQ5</accession>
<sequence>MADYWNIHDMLAEEEKVTAYFNVGSTGLGRAFDPSCDDEDLKEGAKLEIPLWLTKDLASRGMIKVERPSYYGPRVKNDLQADPRCVNLGEKSPYFYDVGLRLLEVSHDPKLAELLNLTFQRRYQQLLIAALSVQADTKDITRLQRVLSAEEKKLFDDGRLSRSSFESWRETTDVCSVAPQTTGMKRSQPNVSQRVVAPRLS</sequence>
<dbReference type="PANTHER" id="PTHR22768:SF0">
    <property type="entry name" value="DNA REPLICATION COMPLEX GINS PROTEIN PSF3"/>
    <property type="match status" value="1"/>
</dbReference>
<dbReference type="Gene3D" id="1.20.58.2050">
    <property type="match status" value="1"/>
</dbReference>
<keyword evidence="3" id="KW-0235">DNA replication</keyword>
<reference evidence="8 9" key="1">
    <citation type="journal article" date="2015" name="Genome Biol. Evol.">
        <title>Comparative Genomics of a Bacterivorous Green Alga Reveals Evolutionary Causalities and Consequences of Phago-Mixotrophic Mode of Nutrition.</title>
        <authorList>
            <person name="Burns J.A."/>
            <person name="Paasch A."/>
            <person name="Narechania A."/>
            <person name="Kim E."/>
        </authorList>
    </citation>
    <scope>NUCLEOTIDE SEQUENCE [LARGE SCALE GENOMIC DNA]</scope>
    <source>
        <strain evidence="8 9">PLY_AMNH</strain>
    </source>
</reference>
<proteinExistence type="inferred from homology"/>
<evidence type="ECO:0000256" key="3">
    <source>
        <dbReference type="ARBA" id="ARBA00022705"/>
    </source>
</evidence>
<evidence type="ECO:0000256" key="4">
    <source>
        <dbReference type="ARBA" id="ARBA00023242"/>
    </source>
</evidence>
<comment type="similarity">
    <text evidence="2">Belongs to the GINS3/PSF3 family.</text>
</comment>
<dbReference type="PANTHER" id="PTHR22768">
    <property type="entry name" value="DNA REPLICATION COMPLEX GINS PROTEIN PSF3"/>
    <property type="match status" value="1"/>
</dbReference>
<dbReference type="GO" id="GO:0000811">
    <property type="term" value="C:GINS complex"/>
    <property type="evidence" value="ECO:0007669"/>
    <property type="project" value="TreeGrafter"/>
</dbReference>
<organism evidence="8 9">
    <name type="scientific">Cymbomonas tetramitiformis</name>
    <dbReference type="NCBI Taxonomy" id="36881"/>
    <lineage>
        <taxon>Eukaryota</taxon>
        <taxon>Viridiplantae</taxon>
        <taxon>Chlorophyta</taxon>
        <taxon>Pyramimonadophyceae</taxon>
        <taxon>Pyramimonadales</taxon>
        <taxon>Pyramimonadaceae</taxon>
        <taxon>Cymbomonas</taxon>
    </lineage>
</organism>
<feature type="domain" description="DNA replication complex GINS protein PSF3 N-terminal" evidence="7">
    <location>
        <begin position="5"/>
        <end position="58"/>
    </location>
</feature>
<dbReference type="CDD" id="cd21693">
    <property type="entry name" value="GINS_B_Psf3"/>
    <property type="match status" value="1"/>
</dbReference>
<dbReference type="InterPro" id="IPR021151">
    <property type="entry name" value="GINS_A"/>
</dbReference>
<dbReference type="InterPro" id="IPR010492">
    <property type="entry name" value="GINS_Psf3"/>
</dbReference>
<dbReference type="CDD" id="cd11713">
    <property type="entry name" value="GINS_A_psf3"/>
    <property type="match status" value="1"/>
</dbReference>
<protein>
    <recommendedName>
        <fullName evidence="10">GINS subunit domain-containing protein</fullName>
    </recommendedName>
</protein>
<dbReference type="EMBL" id="LGRX02002195">
    <property type="protein sequence ID" value="KAK3284699.1"/>
    <property type="molecule type" value="Genomic_DNA"/>
</dbReference>
<comment type="caution">
    <text evidence="8">The sequence shown here is derived from an EMBL/GenBank/DDBJ whole genome shotgun (WGS) entry which is preliminary data.</text>
</comment>
<dbReference type="SUPFAM" id="SSF158573">
    <property type="entry name" value="GINS helical bundle-like"/>
    <property type="match status" value="1"/>
</dbReference>
<evidence type="ECO:0000313" key="8">
    <source>
        <dbReference type="EMBL" id="KAK3284699.1"/>
    </source>
</evidence>
<feature type="region of interest" description="Disordered" evidence="5">
    <location>
        <begin position="181"/>
        <end position="201"/>
    </location>
</feature>
<feature type="domain" description="GINS subunit" evidence="6">
    <location>
        <begin position="71"/>
        <end position="168"/>
    </location>
</feature>
<dbReference type="InterPro" id="IPR038437">
    <property type="entry name" value="GINS_Psf3_sf"/>
</dbReference>
<evidence type="ECO:0000256" key="1">
    <source>
        <dbReference type="ARBA" id="ARBA00004123"/>
    </source>
</evidence>
<comment type="subcellular location">
    <subcellularLocation>
        <location evidence="1">Nucleus</location>
    </subcellularLocation>
</comment>
<dbReference type="AlphaFoldDB" id="A0AAE0GUQ5"/>
<dbReference type="Pfam" id="PF05916">
    <property type="entry name" value="Sld5"/>
    <property type="match status" value="1"/>
</dbReference>
<dbReference type="SUPFAM" id="SSF160059">
    <property type="entry name" value="PriA/YqbF domain"/>
    <property type="match status" value="1"/>
</dbReference>
<dbReference type="GO" id="GO:1902975">
    <property type="term" value="P:mitotic DNA replication initiation"/>
    <property type="evidence" value="ECO:0007669"/>
    <property type="project" value="TreeGrafter"/>
</dbReference>
<evidence type="ECO:0000259" key="6">
    <source>
        <dbReference type="Pfam" id="PF05916"/>
    </source>
</evidence>
<evidence type="ECO:0000256" key="5">
    <source>
        <dbReference type="SAM" id="MobiDB-lite"/>
    </source>
</evidence>
<evidence type="ECO:0000256" key="2">
    <source>
        <dbReference type="ARBA" id="ARBA00006343"/>
    </source>
</evidence>
<keyword evidence="4" id="KW-0539">Nucleus</keyword>
<evidence type="ECO:0000313" key="9">
    <source>
        <dbReference type="Proteomes" id="UP001190700"/>
    </source>
</evidence>
<evidence type="ECO:0008006" key="10">
    <source>
        <dbReference type="Google" id="ProtNLM"/>
    </source>
</evidence>
<dbReference type="Pfam" id="PF22466">
    <property type="entry name" value="PSF3_N"/>
    <property type="match status" value="1"/>
</dbReference>
<dbReference type="Proteomes" id="UP001190700">
    <property type="component" value="Unassembled WGS sequence"/>
</dbReference>
<feature type="compositionally biased region" description="Polar residues" evidence="5">
    <location>
        <begin position="181"/>
        <end position="193"/>
    </location>
</feature>
<dbReference type="InterPro" id="IPR036224">
    <property type="entry name" value="GINS_bundle-like_dom_sf"/>
</dbReference>
<gene>
    <name evidence="8" type="ORF">CYMTET_7659</name>
</gene>
<evidence type="ECO:0000259" key="7">
    <source>
        <dbReference type="Pfam" id="PF22466"/>
    </source>
</evidence>
<dbReference type="InterPro" id="IPR055221">
    <property type="entry name" value="PSF3_N"/>
</dbReference>